<evidence type="ECO:0000313" key="2">
    <source>
        <dbReference type="Proteomes" id="UP000233837"/>
    </source>
</evidence>
<protein>
    <submittedName>
        <fullName evidence="1">Retrovirus-related Pol polyprotein from transposon TNT 1-94</fullName>
    </submittedName>
</protein>
<dbReference type="PANTHER" id="PTHR11439">
    <property type="entry name" value="GAG-POL-RELATED RETROTRANSPOSON"/>
    <property type="match status" value="1"/>
</dbReference>
<dbReference type="InterPro" id="IPR043502">
    <property type="entry name" value="DNA/RNA_pol_sf"/>
</dbReference>
<proteinExistence type="predicted"/>
<dbReference type="SUPFAM" id="SSF56672">
    <property type="entry name" value="DNA/RNA polymerases"/>
    <property type="match status" value="1"/>
</dbReference>
<reference evidence="1 2" key="1">
    <citation type="journal article" date="2016" name="Sci. Rep.">
        <title>The Dendrobium catenatum Lindl. genome sequence provides insights into polysaccharide synthase, floral development and adaptive evolution.</title>
        <authorList>
            <person name="Zhang G.Q."/>
            <person name="Xu Q."/>
            <person name="Bian C."/>
            <person name="Tsai W.C."/>
            <person name="Yeh C.M."/>
            <person name="Liu K.W."/>
            <person name="Yoshida K."/>
            <person name="Zhang L.S."/>
            <person name="Chang S.B."/>
            <person name="Chen F."/>
            <person name="Shi Y."/>
            <person name="Su Y.Y."/>
            <person name="Zhang Y.Q."/>
            <person name="Chen L.J."/>
            <person name="Yin Y."/>
            <person name="Lin M."/>
            <person name="Huang H."/>
            <person name="Deng H."/>
            <person name="Wang Z.W."/>
            <person name="Zhu S.L."/>
            <person name="Zhao X."/>
            <person name="Deng C."/>
            <person name="Niu S.C."/>
            <person name="Huang J."/>
            <person name="Wang M."/>
            <person name="Liu G.H."/>
            <person name="Yang H.J."/>
            <person name="Xiao X.J."/>
            <person name="Hsiao Y.Y."/>
            <person name="Wu W.L."/>
            <person name="Chen Y.Y."/>
            <person name="Mitsuda N."/>
            <person name="Ohme-Takagi M."/>
            <person name="Luo Y.B."/>
            <person name="Van de Peer Y."/>
            <person name="Liu Z.J."/>
        </authorList>
    </citation>
    <scope>NUCLEOTIDE SEQUENCE [LARGE SCALE GENOMIC DNA]</scope>
    <source>
        <tissue evidence="1">The whole plant</tissue>
    </source>
</reference>
<gene>
    <name evidence="1" type="ORF">MA16_Dca004856</name>
</gene>
<evidence type="ECO:0000313" key="1">
    <source>
        <dbReference type="EMBL" id="PKU74665.1"/>
    </source>
</evidence>
<name>A0A2I0WG77_9ASPA</name>
<accession>A0A2I0WG77</accession>
<dbReference type="Proteomes" id="UP000233837">
    <property type="component" value="Unassembled WGS sequence"/>
</dbReference>
<dbReference type="AlphaFoldDB" id="A0A2I0WG77"/>
<organism evidence="1 2">
    <name type="scientific">Dendrobium catenatum</name>
    <dbReference type="NCBI Taxonomy" id="906689"/>
    <lineage>
        <taxon>Eukaryota</taxon>
        <taxon>Viridiplantae</taxon>
        <taxon>Streptophyta</taxon>
        <taxon>Embryophyta</taxon>
        <taxon>Tracheophyta</taxon>
        <taxon>Spermatophyta</taxon>
        <taxon>Magnoliopsida</taxon>
        <taxon>Liliopsida</taxon>
        <taxon>Asparagales</taxon>
        <taxon>Orchidaceae</taxon>
        <taxon>Epidendroideae</taxon>
        <taxon>Malaxideae</taxon>
        <taxon>Dendrobiinae</taxon>
        <taxon>Dendrobium</taxon>
    </lineage>
</organism>
<reference evidence="1 2" key="2">
    <citation type="journal article" date="2017" name="Nature">
        <title>The Apostasia genome and the evolution of orchids.</title>
        <authorList>
            <person name="Zhang G.Q."/>
            <person name="Liu K.W."/>
            <person name="Li Z."/>
            <person name="Lohaus R."/>
            <person name="Hsiao Y.Y."/>
            <person name="Niu S.C."/>
            <person name="Wang J.Y."/>
            <person name="Lin Y.C."/>
            <person name="Xu Q."/>
            <person name="Chen L.J."/>
            <person name="Yoshida K."/>
            <person name="Fujiwara S."/>
            <person name="Wang Z.W."/>
            <person name="Zhang Y.Q."/>
            <person name="Mitsuda N."/>
            <person name="Wang M."/>
            <person name="Liu G.H."/>
            <person name="Pecoraro L."/>
            <person name="Huang H.X."/>
            <person name="Xiao X.J."/>
            <person name="Lin M."/>
            <person name="Wu X.Y."/>
            <person name="Wu W.L."/>
            <person name="Chen Y.Y."/>
            <person name="Chang S.B."/>
            <person name="Sakamoto S."/>
            <person name="Ohme-Takagi M."/>
            <person name="Yagi M."/>
            <person name="Zeng S.J."/>
            <person name="Shen C.Y."/>
            <person name="Yeh C.M."/>
            <person name="Luo Y.B."/>
            <person name="Tsai W.C."/>
            <person name="Van de Peer Y."/>
            <person name="Liu Z.J."/>
        </authorList>
    </citation>
    <scope>NUCLEOTIDE SEQUENCE [LARGE SCALE GENOMIC DNA]</scope>
    <source>
        <tissue evidence="1">The whole plant</tissue>
    </source>
</reference>
<dbReference type="EMBL" id="KZ502668">
    <property type="protein sequence ID" value="PKU74665.1"/>
    <property type="molecule type" value="Genomic_DNA"/>
</dbReference>
<dbReference type="CDD" id="cd09272">
    <property type="entry name" value="RNase_HI_RT_Ty1"/>
    <property type="match status" value="1"/>
</dbReference>
<dbReference type="PANTHER" id="PTHR11439:SF461">
    <property type="entry name" value="OS10G0432200 PROTEIN"/>
    <property type="match status" value="1"/>
</dbReference>
<keyword evidence="2" id="KW-1185">Reference proteome</keyword>
<sequence>MQTPKETHFLMIKRVLKYLKGTSHLGIKIFRSDLTLEAYSDADWGGDQTDRRSISGHCFFLGTSPVLWKAQKQKTVARSSTEAEYRALATASSEVIWLRRLLQDLNIPTDHPTKILCDNTSAISIANNPILRARTKHIEIDLHFIRDHITAKDLTIQHISTVDQIADILTKNLPGPRFQLLRDKLQLQDKEVKV</sequence>